<sequence>MPSSTSSSEPARGGHWLLSGVVTLLVAAGLTLAVERYWRGKDYRPGLLDSPQLWSIQRDRVYDDERIPLVLLGASRIEFSVDMPLLAQLLPRYKPVMLAINAHNPLATLRDLAYDEKFKGVILCDVDARGMTRRYWEMQAAHNTYYRTQWNLSWRVHRLLLNVWQRHAVVANPDFGAAATAKRWLSNGPAPFKGYHVFRRDRSGDIHFDQTDVKALTAHFEQDLNNSLFTKALETPEEWLAPLAEVNDWVRRIQQRGGKVIFYETPTAGTLRKMAQMSYPRSLYWDRFAATTPAATLHYADVPALEAAPLPDQSHSDYRDKPQYTRDLVDALVQRGLLER</sequence>
<keyword evidence="1" id="KW-0472">Membrane</keyword>
<evidence type="ECO:0000313" key="2">
    <source>
        <dbReference type="EMBL" id="UXI69513.1"/>
    </source>
</evidence>
<dbReference type="Proteomes" id="UP001064632">
    <property type="component" value="Chromosome"/>
</dbReference>
<organism evidence="2 3">
    <name type="scientific">Tahibacter amnicola</name>
    <dbReference type="NCBI Taxonomy" id="2976241"/>
    <lineage>
        <taxon>Bacteria</taxon>
        <taxon>Pseudomonadati</taxon>
        <taxon>Pseudomonadota</taxon>
        <taxon>Gammaproteobacteria</taxon>
        <taxon>Lysobacterales</taxon>
        <taxon>Rhodanobacteraceae</taxon>
        <taxon>Tahibacter</taxon>
    </lineage>
</organism>
<keyword evidence="1" id="KW-1133">Transmembrane helix</keyword>
<accession>A0ABY6BHN9</accession>
<name>A0ABY6BHN9_9GAMM</name>
<keyword evidence="1" id="KW-0812">Transmembrane</keyword>
<evidence type="ECO:0000313" key="3">
    <source>
        <dbReference type="Proteomes" id="UP001064632"/>
    </source>
</evidence>
<evidence type="ECO:0000256" key="1">
    <source>
        <dbReference type="SAM" id="Phobius"/>
    </source>
</evidence>
<dbReference type="EMBL" id="CP104694">
    <property type="protein sequence ID" value="UXI69513.1"/>
    <property type="molecule type" value="Genomic_DNA"/>
</dbReference>
<dbReference type="RefSeq" id="WP_261696469.1">
    <property type="nucleotide sequence ID" value="NZ_CP104694.1"/>
</dbReference>
<proteinExistence type="predicted"/>
<reference evidence="2" key="1">
    <citation type="submission" date="2022-09" db="EMBL/GenBank/DDBJ databases">
        <title>Tahibacter sp. nov., isolated from a fresh water.</title>
        <authorList>
            <person name="Baek J.H."/>
            <person name="Lee J.K."/>
            <person name="Kim J.M."/>
            <person name="Jeon C.O."/>
        </authorList>
    </citation>
    <scope>NUCLEOTIDE SEQUENCE</scope>
    <source>
        <strain evidence="2">W38</strain>
    </source>
</reference>
<protein>
    <submittedName>
        <fullName evidence="2">Uncharacterized protein</fullName>
    </submittedName>
</protein>
<keyword evidence="3" id="KW-1185">Reference proteome</keyword>
<gene>
    <name evidence="2" type="ORF">N4264_07665</name>
</gene>
<feature type="transmembrane region" description="Helical" evidence="1">
    <location>
        <begin position="16"/>
        <end position="34"/>
    </location>
</feature>